<dbReference type="PANTHER" id="PTHR48100:SF1">
    <property type="entry name" value="HISTIDINE PHOSPHATASE FAMILY PROTEIN-RELATED"/>
    <property type="match status" value="1"/>
</dbReference>
<name>A0A1F6TDI5_9PROT</name>
<accession>A0A1F6TDI5</accession>
<dbReference type="Gene3D" id="3.40.50.1240">
    <property type="entry name" value="Phosphoglycerate mutase-like"/>
    <property type="match status" value="1"/>
</dbReference>
<evidence type="ECO:0008006" key="3">
    <source>
        <dbReference type="Google" id="ProtNLM"/>
    </source>
</evidence>
<dbReference type="SMART" id="SM00855">
    <property type="entry name" value="PGAM"/>
    <property type="match status" value="1"/>
</dbReference>
<protein>
    <recommendedName>
        <fullName evidence="3">Phosphoglycerate kinase</fullName>
    </recommendedName>
</protein>
<organism evidence="1 2">
    <name type="scientific">Candidatus Muproteobacteria bacterium RBG_16_64_11</name>
    <dbReference type="NCBI Taxonomy" id="1817758"/>
    <lineage>
        <taxon>Bacteria</taxon>
        <taxon>Pseudomonadati</taxon>
        <taxon>Pseudomonadota</taxon>
        <taxon>Candidatus Muproteobacteria</taxon>
    </lineage>
</organism>
<dbReference type="AlphaFoldDB" id="A0A1F6TDI5"/>
<dbReference type="GO" id="GO:0005737">
    <property type="term" value="C:cytoplasm"/>
    <property type="evidence" value="ECO:0007669"/>
    <property type="project" value="TreeGrafter"/>
</dbReference>
<dbReference type="SUPFAM" id="SSF53254">
    <property type="entry name" value="Phosphoglycerate mutase-like"/>
    <property type="match status" value="1"/>
</dbReference>
<dbReference type="GO" id="GO:0016791">
    <property type="term" value="F:phosphatase activity"/>
    <property type="evidence" value="ECO:0007669"/>
    <property type="project" value="TreeGrafter"/>
</dbReference>
<proteinExistence type="predicted"/>
<dbReference type="PANTHER" id="PTHR48100">
    <property type="entry name" value="BROAD-SPECIFICITY PHOSPHATASE YOR283W-RELATED"/>
    <property type="match status" value="1"/>
</dbReference>
<dbReference type="Pfam" id="PF00300">
    <property type="entry name" value="His_Phos_1"/>
    <property type="match status" value="1"/>
</dbReference>
<dbReference type="EMBL" id="MFSS01000068">
    <property type="protein sequence ID" value="OGI43129.1"/>
    <property type="molecule type" value="Genomic_DNA"/>
</dbReference>
<comment type="caution">
    <text evidence="1">The sequence shown here is derived from an EMBL/GenBank/DDBJ whole genome shotgun (WGS) entry which is preliminary data.</text>
</comment>
<dbReference type="STRING" id="1817758.A2150_01980"/>
<evidence type="ECO:0000313" key="1">
    <source>
        <dbReference type="EMBL" id="OGI43129.1"/>
    </source>
</evidence>
<reference evidence="1 2" key="1">
    <citation type="journal article" date="2016" name="Nat. Commun.">
        <title>Thousands of microbial genomes shed light on interconnected biogeochemical processes in an aquifer system.</title>
        <authorList>
            <person name="Anantharaman K."/>
            <person name="Brown C.T."/>
            <person name="Hug L.A."/>
            <person name="Sharon I."/>
            <person name="Castelle C.J."/>
            <person name="Probst A.J."/>
            <person name="Thomas B.C."/>
            <person name="Singh A."/>
            <person name="Wilkins M.J."/>
            <person name="Karaoz U."/>
            <person name="Brodie E.L."/>
            <person name="Williams K.H."/>
            <person name="Hubbard S.S."/>
            <person name="Banfield J.F."/>
        </authorList>
    </citation>
    <scope>NUCLEOTIDE SEQUENCE [LARGE SCALE GENOMIC DNA]</scope>
</reference>
<dbReference type="InterPro" id="IPR013078">
    <property type="entry name" value="His_Pase_superF_clade-1"/>
</dbReference>
<sequence>MSLGRPKTTFIDLLRHGEAGGGVKYRGIIDDPLTDRGREQMWCAVGEQYPWHRVVTSPLRRRAEFAQTLSERASLPLTQNPARQGWDFGAWEGKTPDQIMQAGAEALSRFQQDSLRYPPPGGEPLAAIAARATQALSGLLQQYPDEHLLIVTHSAAMRCVMAKILNMPLSRIFSIEAGPGALTRLRFTHKPAGITGSLLFHAASPPTRRANSTKP</sequence>
<dbReference type="CDD" id="cd07067">
    <property type="entry name" value="HP_PGM_like"/>
    <property type="match status" value="1"/>
</dbReference>
<gene>
    <name evidence="1" type="ORF">A2150_01980</name>
</gene>
<dbReference type="InterPro" id="IPR050275">
    <property type="entry name" value="PGM_Phosphatase"/>
</dbReference>
<dbReference type="InterPro" id="IPR029033">
    <property type="entry name" value="His_PPase_superfam"/>
</dbReference>
<evidence type="ECO:0000313" key="2">
    <source>
        <dbReference type="Proteomes" id="UP000177925"/>
    </source>
</evidence>
<dbReference type="Proteomes" id="UP000177925">
    <property type="component" value="Unassembled WGS sequence"/>
</dbReference>